<feature type="transmembrane region" description="Helical" evidence="1">
    <location>
        <begin position="170"/>
        <end position="193"/>
    </location>
</feature>
<dbReference type="OrthoDB" id="671595at2759"/>
<sequence>MLEHFPGIQISLKSAFIGPRANLNHPFIAMIVEQSPIDLAIRSVLFHSTYANPVDTSTTVKMSGAWAQNNSASMRLPSSNGALIIPTILLMQLLSYVIAFQITARSGLDWNELVELHSPFLAMIVHHQPIDDHHFHRNHDQHDDDSPTTILFHTTVTNPVVTSTMVKASLWASSSSSVVPSFIVWLVVSLFAVKQLVLW</sequence>
<keyword evidence="1" id="KW-1133">Transmembrane helix</keyword>
<accession>A0A226ECH9</accession>
<feature type="transmembrane region" description="Helical" evidence="1">
    <location>
        <begin position="83"/>
        <end position="104"/>
    </location>
</feature>
<gene>
    <name evidence="2" type="ORF">Fcan01_09647</name>
</gene>
<keyword evidence="3" id="KW-1185">Reference proteome</keyword>
<comment type="caution">
    <text evidence="2">The sequence shown here is derived from an EMBL/GenBank/DDBJ whole genome shotgun (WGS) entry which is preliminary data.</text>
</comment>
<dbReference type="AlphaFoldDB" id="A0A226ECH9"/>
<keyword evidence="1" id="KW-0472">Membrane</keyword>
<reference evidence="2 3" key="1">
    <citation type="submission" date="2015-12" db="EMBL/GenBank/DDBJ databases">
        <title>The genome of Folsomia candida.</title>
        <authorList>
            <person name="Faddeeva A."/>
            <person name="Derks M.F."/>
            <person name="Anvar Y."/>
            <person name="Smit S."/>
            <person name="Van Straalen N."/>
            <person name="Roelofs D."/>
        </authorList>
    </citation>
    <scope>NUCLEOTIDE SEQUENCE [LARGE SCALE GENOMIC DNA]</scope>
    <source>
        <strain evidence="2 3">VU population</strain>
        <tissue evidence="2">Whole body</tissue>
    </source>
</reference>
<evidence type="ECO:0000256" key="1">
    <source>
        <dbReference type="SAM" id="Phobius"/>
    </source>
</evidence>
<organism evidence="2 3">
    <name type="scientific">Folsomia candida</name>
    <name type="common">Springtail</name>
    <dbReference type="NCBI Taxonomy" id="158441"/>
    <lineage>
        <taxon>Eukaryota</taxon>
        <taxon>Metazoa</taxon>
        <taxon>Ecdysozoa</taxon>
        <taxon>Arthropoda</taxon>
        <taxon>Hexapoda</taxon>
        <taxon>Collembola</taxon>
        <taxon>Entomobryomorpha</taxon>
        <taxon>Isotomoidea</taxon>
        <taxon>Isotomidae</taxon>
        <taxon>Proisotominae</taxon>
        <taxon>Folsomia</taxon>
    </lineage>
</organism>
<evidence type="ECO:0000313" key="2">
    <source>
        <dbReference type="EMBL" id="OXA55285.1"/>
    </source>
</evidence>
<dbReference type="EMBL" id="LNIX01000004">
    <property type="protein sequence ID" value="OXA55285.1"/>
    <property type="molecule type" value="Genomic_DNA"/>
</dbReference>
<name>A0A226ECH9_FOLCA</name>
<protein>
    <submittedName>
        <fullName evidence="2">Uncharacterized protein</fullName>
    </submittedName>
</protein>
<evidence type="ECO:0000313" key="3">
    <source>
        <dbReference type="Proteomes" id="UP000198287"/>
    </source>
</evidence>
<dbReference type="Proteomes" id="UP000198287">
    <property type="component" value="Unassembled WGS sequence"/>
</dbReference>
<proteinExistence type="predicted"/>
<keyword evidence="1" id="KW-0812">Transmembrane</keyword>